<dbReference type="Proteomes" id="UP000319383">
    <property type="component" value="Chromosome"/>
</dbReference>
<keyword evidence="5" id="KW-0732">Signal</keyword>
<dbReference type="InterPro" id="IPR024607">
    <property type="entry name" value="Sulfatase_CS"/>
</dbReference>
<dbReference type="SUPFAM" id="SSF53649">
    <property type="entry name" value="Alkaline phosphatase-like"/>
    <property type="match status" value="1"/>
</dbReference>
<protein>
    <submittedName>
        <fullName evidence="7">Choline-sulfatase</fullName>
        <ecNumber evidence="7">3.1.6.6</ecNumber>
    </submittedName>
</protein>
<dbReference type="PANTHER" id="PTHR42693:SF53">
    <property type="entry name" value="ENDO-4-O-SULFATASE"/>
    <property type="match status" value="1"/>
</dbReference>
<dbReference type="InterPro" id="IPR050738">
    <property type="entry name" value="Sulfatase"/>
</dbReference>
<dbReference type="GO" id="GO:0004065">
    <property type="term" value="F:arylsulfatase activity"/>
    <property type="evidence" value="ECO:0007669"/>
    <property type="project" value="TreeGrafter"/>
</dbReference>
<evidence type="ECO:0000256" key="2">
    <source>
        <dbReference type="ARBA" id="ARBA00022723"/>
    </source>
</evidence>
<dbReference type="InterPro" id="IPR017850">
    <property type="entry name" value="Alkaline_phosphatase_core_sf"/>
</dbReference>
<gene>
    <name evidence="7" type="primary">betC_3</name>
    <name evidence="7" type="ORF">Mal52_07860</name>
</gene>
<dbReference type="InterPro" id="IPR000917">
    <property type="entry name" value="Sulfatase_N"/>
</dbReference>
<keyword evidence="4" id="KW-0106">Calcium</keyword>
<dbReference type="Gene3D" id="3.40.720.10">
    <property type="entry name" value="Alkaline Phosphatase, subunit A"/>
    <property type="match status" value="1"/>
</dbReference>
<keyword evidence="2" id="KW-0479">Metal-binding</keyword>
<dbReference type="GO" id="GO:0046872">
    <property type="term" value="F:metal ion binding"/>
    <property type="evidence" value="ECO:0007669"/>
    <property type="project" value="UniProtKB-KW"/>
</dbReference>
<dbReference type="Pfam" id="PF00884">
    <property type="entry name" value="Sulfatase"/>
    <property type="match status" value="1"/>
</dbReference>
<reference evidence="7 8" key="1">
    <citation type="submission" date="2019-02" db="EMBL/GenBank/DDBJ databases">
        <title>Deep-cultivation of Planctomycetes and their phenomic and genomic characterization uncovers novel biology.</title>
        <authorList>
            <person name="Wiegand S."/>
            <person name="Jogler M."/>
            <person name="Boedeker C."/>
            <person name="Pinto D."/>
            <person name="Vollmers J."/>
            <person name="Rivas-Marin E."/>
            <person name="Kohn T."/>
            <person name="Peeters S.H."/>
            <person name="Heuer A."/>
            <person name="Rast P."/>
            <person name="Oberbeckmann S."/>
            <person name="Bunk B."/>
            <person name="Jeske O."/>
            <person name="Meyerdierks A."/>
            <person name="Storesund J.E."/>
            <person name="Kallscheuer N."/>
            <person name="Luecker S."/>
            <person name="Lage O.M."/>
            <person name="Pohl T."/>
            <person name="Merkel B.J."/>
            <person name="Hornburger P."/>
            <person name="Mueller R.-W."/>
            <person name="Bruemmer F."/>
            <person name="Labrenz M."/>
            <person name="Spormann A.M."/>
            <person name="Op den Camp H."/>
            <person name="Overmann J."/>
            <person name="Amann R."/>
            <person name="Jetten M.S.M."/>
            <person name="Mascher T."/>
            <person name="Medema M.H."/>
            <person name="Devos D.P."/>
            <person name="Kaster A.-K."/>
            <person name="Ovreas L."/>
            <person name="Rohde M."/>
            <person name="Galperin M.Y."/>
            <person name="Jogler C."/>
        </authorList>
    </citation>
    <scope>NUCLEOTIDE SEQUENCE [LARGE SCALE GENOMIC DNA]</scope>
    <source>
        <strain evidence="7 8">Mal52</strain>
    </source>
</reference>
<accession>A0A517ZIM9</accession>
<keyword evidence="8" id="KW-1185">Reference proteome</keyword>
<name>A0A517ZIM9_9PLAN</name>
<dbReference type="KEGG" id="sdyn:Mal52_07860"/>
<evidence type="ECO:0000259" key="6">
    <source>
        <dbReference type="Pfam" id="PF00884"/>
    </source>
</evidence>
<dbReference type="RefSeq" id="WP_145374394.1">
    <property type="nucleotide sequence ID" value="NZ_CP036276.1"/>
</dbReference>
<evidence type="ECO:0000256" key="3">
    <source>
        <dbReference type="ARBA" id="ARBA00022801"/>
    </source>
</evidence>
<organism evidence="7 8">
    <name type="scientific">Symmachiella dynata</name>
    <dbReference type="NCBI Taxonomy" id="2527995"/>
    <lineage>
        <taxon>Bacteria</taxon>
        <taxon>Pseudomonadati</taxon>
        <taxon>Planctomycetota</taxon>
        <taxon>Planctomycetia</taxon>
        <taxon>Planctomycetales</taxon>
        <taxon>Planctomycetaceae</taxon>
        <taxon>Symmachiella</taxon>
    </lineage>
</organism>
<evidence type="ECO:0000256" key="5">
    <source>
        <dbReference type="SAM" id="SignalP"/>
    </source>
</evidence>
<keyword evidence="3 7" id="KW-0378">Hydrolase</keyword>
<dbReference type="AlphaFoldDB" id="A0A517ZIM9"/>
<dbReference type="Gene3D" id="3.30.1120.10">
    <property type="match status" value="1"/>
</dbReference>
<feature type="chain" id="PRO_5022022798" evidence="5">
    <location>
        <begin position="24"/>
        <end position="475"/>
    </location>
</feature>
<evidence type="ECO:0000313" key="7">
    <source>
        <dbReference type="EMBL" id="QDU42330.1"/>
    </source>
</evidence>
<comment type="similarity">
    <text evidence="1">Belongs to the sulfatase family.</text>
</comment>
<feature type="domain" description="Sulfatase N-terminal" evidence="6">
    <location>
        <begin position="27"/>
        <end position="362"/>
    </location>
</feature>
<dbReference type="PANTHER" id="PTHR42693">
    <property type="entry name" value="ARYLSULFATASE FAMILY MEMBER"/>
    <property type="match status" value="1"/>
</dbReference>
<evidence type="ECO:0000256" key="4">
    <source>
        <dbReference type="ARBA" id="ARBA00022837"/>
    </source>
</evidence>
<proteinExistence type="inferred from homology"/>
<evidence type="ECO:0000256" key="1">
    <source>
        <dbReference type="ARBA" id="ARBA00008779"/>
    </source>
</evidence>
<evidence type="ECO:0000313" key="8">
    <source>
        <dbReference type="Proteomes" id="UP000319383"/>
    </source>
</evidence>
<feature type="signal peptide" evidence="5">
    <location>
        <begin position="1"/>
        <end position="23"/>
    </location>
</feature>
<dbReference type="GO" id="GO:0047753">
    <property type="term" value="F:choline-sulfatase activity"/>
    <property type="evidence" value="ECO:0007669"/>
    <property type="project" value="UniProtKB-EC"/>
</dbReference>
<dbReference type="EMBL" id="CP036276">
    <property type="protein sequence ID" value="QDU42330.1"/>
    <property type="molecule type" value="Genomic_DNA"/>
</dbReference>
<sequence precursor="true">MKLTTAIIAALLATYTCSDCAQAADKPNILFIYTDDQAPWALGLSGHPDAVTPHLDELFRSGAYLVNAFTTTPVCSPSRAGLMTGRYGSELGITDWINPRHEYGVGLPPSSLCWTEVLQQHGYTNGLIGKWHLGVPDRFHPTRAGFDYFMGFRSGGTKVKGAVLETEGQQQTFPGFTTDVLTDYAIEFIKDHQEKPFVCCVHYRAPHAPWLPQPESDLEPFKDLDPTLPHPDYPKLDVKKVKQKTREYLGSVHGVDRNVGRLMQTLDDLKLADNTIVVFTSDHGYNMGHNGIWHKGNGHWILTEFPAGTENVPRRQRPNMYDNSIRVPTAIRWPGVIKPGTIVEETFSNLDWYPTLLGMAGVPLPADTILRGRSIVPVLEGKSTDWDNDFYAEYSTKHQSHTHMRMYRTPRWKLVRDFLNPERDELYDLEADPTETTNLIHKDTPETNAAIEKLHAKIIEQMQEINDPVLALVQE</sequence>
<dbReference type="PROSITE" id="PS00523">
    <property type="entry name" value="SULFATASE_1"/>
    <property type="match status" value="1"/>
</dbReference>
<dbReference type="EC" id="3.1.6.6" evidence="7"/>